<dbReference type="InterPro" id="IPR024403">
    <property type="entry name" value="DHOase_cat"/>
</dbReference>
<dbReference type="InterPro" id="IPR004722">
    <property type="entry name" value="DHOase"/>
</dbReference>
<evidence type="ECO:0000256" key="7">
    <source>
        <dbReference type="HAMAP-Rule" id="MF_00220"/>
    </source>
</evidence>
<reference evidence="9 10" key="1">
    <citation type="submission" date="2020-07" db="EMBL/GenBank/DDBJ databases">
        <title>Description of Limosilactobacillus balticus sp. nov., Limosilactobacillus agrestis sp. nov., Limosilactobacillus albertensis sp. nov., Limosilactobacillus rudii sp. nov., Limosilactobacillus fastidiosus sp. nov., five novel Limosilactobacillus species isolated from the vertebrate gastrointestinal tract, and proposal of 6 subspecies of Limosilactobacillus reuteri adapted to the gastrointestinal tract of specific vertebrate hosts.</title>
        <authorList>
            <person name="Li F."/>
            <person name="Cheng C."/>
            <person name="Zheng J."/>
            <person name="Quevedo R.M."/>
            <person name="Li J."/>
            <person name="Roos S."/>
            <person name="Gaenzle M.G."/>
            <person name="Walter J."/>
        </authorList>
    </citation>
    <scope>NUCLEOTIDE SEQUENCE [LARGE SCALE GENOMIC DNA]</scope>
    <source>
        <strain evidence="9 10">WF-MA3-C</strain>
    </source>
</reference>
<gene>
    <name evidence="7" type="primary">pyrC</name>
    <name evidence="9" type="ORF">H5R63_06085</name>
</gene>
<dbReference type="InterPro" id="IPR032466">
    <property type="entry name" value="Metal_Hydrolase"/>
</dbReference>
<evidence type="ECO:0000313" key="9">
    <source>
        <dbReference type="EMBL" id="MBB1086348.1"/>
    </source>
</evidence>
<evidence type="ECO:0000256" key="2">
    <source>
        <dbReference type="ARBA" id="ARBA00010286"/>
    </source>
</evidence>
<comment type="caution">
    <text evidence="7">Lacks conserved residue(s) required for the propagation of feature annotation.</text>
</comment>
<feature type="binding site" evidence="7">
    <location>
        <position position="94"/>
    </location>
    <ligand>
        <name>substrate</name>
    </ligand>
</feature>
<comment type="catalytic activity">
    <reaction evidence="7">
        <text>(S)-dihydroorotate + H2O = N-carbamoyl-L-aspartate + H(+)</text>
        <dbReference type="Rhea" id="RHEA:24296"/>
        <dbReference type="ChEBI" id="CHEBI:15377"/>
        <dbReference type="ChEBI" id="CHEBI:15378"/>
        <dbReference type="ChEBI" id="CHEBI:30864"/>
        <dbReference type="ChEBI" id="CHEBI:32814"/>
        <dbReference type="EC" id="3.5.2.3"/>
    </reaction>
</comment>
<feature type="binding site" evidence="7">
    <location>
        <begin position="62"/>
        <end position="64"/>
    </location>
    <ligand>
        <name>substrate</name>
    </ligand>
</feature>
<dbReference type="PANTHER" id="PTHR43668">
    <property type="entry name" value="ALLANTOINASE"/>
    <property type="match status" value="1"/>
</dbReference>
<feature type="domain" description="Dihydroorotase catalytic" evidence="8">
    <location>
        <begin position="50"/>
        <end position="238"/>
    </location>
</feature>
<dbReference type="NCBIfam" id="NF006837">
    <property type="entry name" value="PRK09357.1-2"/>
    <property type="match status" value="1"/>
</dbReference>
<dbReference type="Gene3D" id="3.20.20.140">
    <property type="entry name" value="Metal-dependent hydrolases"/>
    <property type="match status" value="1"/>
</dbReference>
<comment type="cofactor">
    <cofactor evidence="7">
        <name>Zn(2+)</name>
        <dbReference type="ChEBI" id="CHEBI:29105"/>
    </cofactor>
    <text evidence="7">Binds 2 Zn(2+) ions per subunit.</text>
</comment>
<dbReference type="GO" id="GO:0004038">
    <property type="term" value="F:allantoinase activity"/>
    <property type="evidence" value="ECO:0007669"/>
    <property type="project" value="TreeGrafter"/>
</dbReference>
<feature type="binding site" evidence="7">
    <location>
        <position position="232"/>
    </location>
    <ligand>
        <name>Zn(2+)</name>
        <dbReference type="ChEBI" id="CHEBI:29105"/>
        <label>2</label>
    </ligand>
</feature>
<dbReference type="InterPro" id="IPR011059">
    <property type="entry name" value="Metal-dep_hydrolase_composite"/>
</dbReference>
<comment type="function">
    <text evidence="1 7">Catalyzes the reversible cyclization of carbamoyl aspartate to dihydroorotate.</text>
</comment>
<evidence type="ECO:0000259" key="8">
    <source>
        <dbReference type="Pfam" id="PF12890"/>
    </source>
</evidence>
<dbReference type="Pfam" id="PF12890">
    <property type="entry name" value="DHOase"/>
    <property type="match status" value="1"/>
</dbReference>
<keyword evidence="6 7" id="KW-0665">Pyrimidine biosynthesis</keyword>
<dbReference type="SUPFAM" id="SSF51338">
    <property type="entry name" value="Composite domain of metallo-dependent hydrolases"/>
    <property type="match status" value="1"/>
</dbReference>
<sequence>MKILIKGGQCFVNGRLVEADVLIQDGKIQALGKGTIAEDETNQVIDAHDKLVTPGLVDVHVHFRDPGFTYKETVETGSKAAAHGGFTTVGAMPNVDPVPDTPDKIRQMVKRNQKASVVHIAQYSSVTVNRQGDQLVDFQAMKAAGAFAFSNDGSGIQTAGTMYRAMAEAAKVGLPLAAHVEDNSFLFGGVMTAGKTADKLGLPGAPSVSESAQIARDLVLAKVTGVHYHICHVSTKESVELVRLAKKEGVNVTCEVTPHHLLLADHDIPANNSYFKMNPPLRHEEDRQAVIEGLLDGTIDMIATDHAPHSREEKPKDDMRGAANGITGSETAFAMLYTKFVRSGVFSLTQLLNWMSVVPAEQFGLRNAGHLEPGQPADIAIFDLNTERQITKEGYRSKGVNNPFTGQRVYGTTDLTLVDGKVAYSRNGEDFA</sequence>
<feature type="binding site" evidence="7">
    <location>
        <position position="62"/>
    </location>
    <ligand>
        <name>Zn(2+)</name>
        <dbReference type="ChEBI" id="CHEBI:29105"/>
        <label>1</label>
    </ligand>
</feature>
<dbReference type="EMBL" id="JACIUY010000059">
    <property type="protein sequence ID" value="MBB1086348.1"/>
    <property type="molecule type" value="Genomic_DNA"/>
</dbReference>
<dbReference type="RefSeq" id="WP_182581225.1">
    <property type="nucleotide sequence ID" value="NZ_JACIUY010000059.1"/>
</dbReference>
<feature type="binding site" evidence="7">
    <location>
        <position position="152"/>
    </location>
    <ligand>
        <name>Zn(2+)</name>
        <dbReference type="ChEBI" id="CHEBI:29105"/>
        <label>1</label>
    </ligand>
</feature>
<comment type="similarity">
    <text evidence="2 7">Belongs to the metallo-dependent hydrolases superfamily. DHOase family. Class I DHOase subfamily.</text>
</comment>
<protein>
    <recommendedName>
        <fullName evidence="7">Dihydroorotase</fullName>
        <shortName evidence="7">DHOase</shortName>
        <ecNumber evidence="7">3.5.2.3</ecNumber>
    </recommendedName>
</protein>
<dbReference type="InterPro" id="IPR050138">
    <property type="entry name" value="DHOase/Allantoinase_Hydrolase"/>
</dbReference>
<feature type="binding site" evidence="7">
    <location>
        <position position="60"/>
    </location>
    <ligand>
        <name>Zn(2+)</name>
        <dbReference type="ChEBI" id="CHEBI:29105"/>
        <label>1</label>
    </ligand>
</feature>
<organism evidence="9 10">
    <name type="scientific">Limosilactobacillus fastidiosus</name>
    <dbReference type="NCBI Taxonomy" id="2759855"/>
    <lineage>
        <taxon>Bacteria</taxon>
        <taxon>Bacillati</taxon>
        <taxon>Bacillota</taxon>
        <taxon>Bacilli</taxon>
        <taxon>Lactobacillales</taxon>
        <taxon>Lactobacillaceae</taxon>
        <taxon>Limosilactobacillus</taxon>
    </lineage>
</organism>
<keyword evidence="5 7" id="KW-0862">Zinc</keyword>
<evidence type="ECO:0000256" key="3">
    <source>
        <dbReference type="ARBA" id="ARBA00022723"/>
    </source>
</evidence>
<dbReference type="GO" id="GO:0008270">
    <property type="term" value="F:zinc ion binding"/>
    <property type="evidence" value="ECO:0007669"/>
    <property type="project" value="UniProtKB-UniRule"/>
</dbReference>
<dbReference type="HAMAP" id="MF_00220_B">
    <property type="entry name" value="PyrC_classI_B"/>
    <property type="match status" value="1"/>
</dbReference>
<feature type="binding site" evidence="7">
    <location>
        <position position="179"/>
    </location>
    <ligand>
        <name>Zn(2+)</name>
        <dbReference type="ChEBI" id="CHEBI:29105"/>
        <label>2</label>
    </ligand>
</feature>
<feature type="binding site" evidence="7">
    <location>
        <position position="309"/>
    </location>
    <ligand>
        <name>substrate</name>
    </ligand>
</feature>
<feature type="binding site" evidence="7">
    <location>
        <position position="152"/>
    </location>
    <ligand>
        <name>Zn(2+)</name>
        <dbReference type="ChEBI" id="CHEBI:29105"/>
        <label>2</label>
    </ligand>
</feature>
<dbReference type="GO" id="GO:0005737">
    <property type="term" value="C:cytoplasm"/>
    <property type="evidence" value="ECO:0007669"/>
    <property type="project" value="TreeGrafter"/>
</dbReference>
<dbReference type="GO" id="GO:0044205">
    <property type="term" value="P:'de novo' UMP biosynthetic process"/>
    <property type="evidence" value="ECO:0007669"/>
    <property type="project" value="UniProtKB-UniRule"/>
</dbReference>
<name>A0A7W3TZV4_9LACO</name>
<accession>A0A7W3TZV4</accession>
<dbReference type="EC" id="3.5.2.3" evidence="7"/>
<dbReference type="GO" id="GO:0004151">
    <property type="term" value="F:dihydroorotase activity"/>
    <property type="evidence" value="ECO:0007669"/>
    <property type="project" value="UniProtKB-UniRule"/>
</dbReference>
<dbReference type="PROSITE" id="PS00482">
    <property type="entry name" value="DIHYDROOROTASE_1"/>
    <property type="match status" value="1"/>
</dbReference>
<evidence type="ECO:0000256" key="5">
    <source>
        <dbReference type="ARBA" id="ARBA00022833"/>
    </source>
</evidence>
<feature type="active site" evidence="7">
    <location>
        <position position="305"/>
    </location>
</feature>
<dbReference type="PANTHER" id="PTHR43668:SF2">
    <property type="entry name" value="ALLANTOINASE"/>
    <property type="match status" value="1"/>
</dbReference>
<evidence type="ECO:0000256" key="4">
    <source>
        <dbReference type="ARBA" id="ARBA00022801"/>
    </source>
</evidence>
<dbReference type="CDD" id="cd01317">
    <property type="entry name" value="DHOase_IIa"/>
    <property type="match status" value="1"/>
</dbReference>
<dbReference type="Proteomes" id="UP000518255">
    <property type="component" value="Unassembled WGS sequence"/>
</dbReference>
<feature type="binding site" evidence="7">
    <location>
        <position position="278"/>
    </location>
    <ligand>
        <name>substrate</name>
    </ligand>
</feature>
<feature type="binding site" evidence="7">
    <location>
        <position position="305"/>
    </location>
    <ligand>
        <name>Zn(2+)</name>
        <dbReference type="ChEBI" id="CHEBI:29105"/>
        <label>1</label>
    </ligand>
</feature>
<dbReference type="InterPro" id="IPR002195">
    <property type="entry name" value="Dihydroorotase_CS"/>
</dbReference>
<comment type="pathway">
    <text evidence="7">Pyrimidine metabolism; UMP biosynthesis via de novo pathway; (S)-dihydroorotate from bicarbonate: step 3/3.</text>
</comment>
<evidence type="ECO:0000256" key="6">
    <source>
        <dbReference type="ARBA" id="ARBA00022975"/>
    </source>
</evidence>
<evidence type="ECO:0000256" key="1">
    <source>
        <dbReference type="ARBA" id="ARBA00002368"/>
    </source>
</evidence>
<dbReference type="PROSITE" id="PS00483">
    <property type="entry name" value="DIHYDROOROTASE_2"/>
    <property type="match status" value="1"/>
</dbReference>
<comment type="caution">
    <text evidence="9">The sequence shown here is derived from an EMBL/GenBank/DDBJ whole genome shotgun (WGS) entry which is preliminary data.</text>
</comment>
<dbReference type="AlphaFoldDB" id="A0A7W3TZV4"/>
<keyword evidence="4 7" id="KW-0378">Hydrolase</keyword>
<dbReference type="SUPFAM" id="SSF51556">
    <property type="entry name" value="Metallo-dependent hydrolases"/>
    <property type="match status" value="1"/>
</dbReference>
<keyword evidence="3 7" id="KW-0479">Metal-binding</keyword>
<evidence type="ECO:0000313" key="10">
    <source>
        <dbReference type="Proteomes" id="UP000518255"/>
    </source>
</evidence>
<proteinExistence type="inferred from homology"/>
<dbReference type="UniPathway" id="UPA00070">
    <property type="reaction ID" value="UER00117"/>
</dbReference>
<dbReference type="NCBIfam" id="TIGR00857">
    <property type="entry name" value="pyrC_multi"/>
    <property type="match status" value="1"/>
</dbReference>
<dbReference type="GO" id="GO:0006145">
    <property type="term" value="P:purine nucleobase catabolic process"/>
    <property type="evidence" value="ECO:0007669"/>
    <property type="project" value="TreeGrafter"/>
</dbReference>